<protein>
    <submittedName>
        <fullName evidence="1">Uncharacterized protein</fullName>
    </submittedName>
</protein>
<keyword evidence="2" id="KW-1185">Reference proteome</keyword>
<evidence type="ECO:0000313" key="2">
    <source>
        <dbReference type="Proteomes" id="UP001454036"/>
    </source>
</evidence>
<sequence>MTLYITVEEGETQLEDGIDAPLGMEEHVKATLDEIKEINLGTTEDPRPTYVSALLTSEEETEYVSLLT</sequence>
<dbReference type="EMBL" id="BAABME010001847">
    <property type="protein sequence ID" value="GAA0151757.1"/>
    <property type="molecule type" value="Genomic_DNA"/>
</dbReference>
<name>A0AAV3PLF9_LITER</name>
<proteinExistence type="predicted"/>
<gene>
    <name evidence="1" type="ORF">LIER_10408</name>
</gene>
<dbReference type="Proteomes" id="UP001454036">
    <property type="component" value="Unassembled WGS sequence"/>
</dbReference>
<comment type="caution">
    <text evidence="1">The sequence shown here is derived from an EMBL/GenBank/DDBJ whole genome shotgun (WGS) entry which is preliminary data.</text>
</comment>
<accession>A0AAV3PLF9</accession>
<dbReference type="AlphaFoldDB" id="A0AAV3PLF9"/>
<reference evidence="1 2" key="1">
    <citation type="submission" date="2024-01" db="EMBL/GenBank/DDBJ databases">
        <title>The complete chloroplast genome sequence of Lithospermum erythrorhizon: insights into the phylogenetic relationship among Boraginaceae species and the maternal lineages of purple gromwells.</title>
        <authorList>
            <person name="Okada T."/>
            <person name="Watanabe K."/>
        </authorList>
    </citation>
    <scope>NUCLEOTIDE SEQUENCE [LARGE SCALE GENOMIC DNA]</scope>
</reference>
<evidence type="ECO:0000313" key="1">
    <source>
        <dbReference type="EMBL" id="GAA0151757.1"/>
    </source>
</evidence>
<organism evidence="1 2">
    <name type="scientific">Lithospermum erythrorhizon</name>
    <name type="common">Purple gromwell</name>
    <name type="synonym">Lithospermum officinale var. erythrorhizon</name>
    <dbReference type="NCBI Taxonomy" id="34254"/>
    <lineage>
        <taxon>Eukaryota</taxon>
        <taxon>Viridiplantae</taxon>
        <taxon>Streptophyta</taxon>
        <taxon>Embryophyta</taxon>
        <taxon>Tracheophyta</taxon>
        <taxon>Spermatophyta</taxon>
        <taxon>Magnoliopsida</taxon>
        <taxon>eudicotyledons</taxon>
        <taxon>Gunneridae</taxon>
        <taxon>Pentapetalae</taxon>
        <taxon>asterids</taxon>
        <taxon>lamiids</taxon>
        <taxon>Boraginales</taxon>
        <taxon>Boraginaceae</taxon>
        <taxon>Boraginoideae</taxon>
        <taxon>Lithospermeae</taxon>
        <taxon>Lithospermum</taxon>
    </lineage>
</organism>